<evidence type="ECO:0000313" key="2">
    <source>
        <dbReference type="Proteomes" id="UP001163603"/>
    </source>
</evidence>
<evidence type="ECO:0000313" key="1">
    <source>
        <dbReference type="EMBL" id="KAJ0007238.1"/>
    </source>
</evidence>
<sequence length="442" mass="49783">MDNQRRIDLLWNICSLITGSIYSFICKGFEFLVKHQKPAVVLVLFMTEAISVALDQLGKSKSNCLLAALLLSAFTFLITVFPHIVKGGTGARKSKAERQLLVVEIVFSVVQLIASFSHYIMTLLGVKYNYNSLIFPLAFATIAVVFLFLKDERVADSSHDQTQNISSPEGSHSINISSSTDFAPSSDPNHENQEVNFRSRSMQRNQSKNIVENLELGIDLQYPTIKKRSNEDFVSWGKICSSVHMLDSGARESIDLSNFTGYGDLYKKLAEIFNTEEELLASGSFYIEALEKKPWDELCSVASKIIICQKQKEIVRNEDLSQESGESKEDFNSQSILNEEGRECEEDFDSQNRVNEEGYLMHIIVNTNDLLLVESSLDSIIYGTSCGGLASHHVELMAREIVDPRGLFTLHSKRLRCTVQSNRRCRGYSNKCFHNIHKEGKS</sequence>
<proteinExistence type="predicted"/>
<dbReference type="EMBL" id="CM047750">
    <property type="protein sequence ID" value="KAJ0007238.1"/>
    <property type="molecule type" value="Genomic_DNA"/>
</dbReference>
<protein>
    <submittedName>
        <fullName evidence="1">Uncharacterized protein</fullName>
    </submittedName>
</protein>
<dbReference type="Proteomes" id="UP001163603">
    <property type="component" value="Chromosome 15"/>
</dbReference>
<accession>A0ACC0WYY2</accession>
<keyword evidence="2" id="KW-1185">Reference proteome</keyword>
<comment type="caution">
    <text evidence="1">The sequence shown here is derived from an EMBL/GenBank/DDBJ whole genome shotgun (WGS) entry which is preliminary data.</text>
</comment>
<reference evidence="2" key="1">
    <citation type="journal article" date="2023" name="G3 (Bethesda)">
        <title>Genome assembly and association tests identify interacting loci associated with vigor, precocity, and sex in interspecific pistachio rootstocks.</title>
        <authorList>
            <person name="Palmer W."/>
            <person name="Jacygrad E."/>
            <person name="Sagayaradj S."/>
            <person name="Cavanaugh K."/>
            <person name="Han R."/>
            <person name="Bertier L."/>
            <person name="Beede B."/>
            <person name="Kafkas S."/>
            <person name="Golino D."/>
            <person name="Preece J."/>
            <person name="Michelmore R."/>
        </authorList>
    </citation>
    <scope>NUCLEOTIDE SEQUENCE [LARGE SCALE GENOMIC DNA]</scope>
</reference>
<gene>
    <name evidence="1" type="ORF">Pint_30060</name>
</gene>
<name>A0ACC0WYY2_9ROSI</name>
<organism evidence="1 2">
    <name type="scientific">Pistacia integerrima</name>
    <dbReference type="NCBI Taxonomy" id="434235"/>
    <lineage>
        <taxon>Eukaryota</taxon>
        <taxon>Viridiplantae</taxon>
        <taxon>Streptophyta</taxon>
        <taxon>Embryophyta</taxon>
        <taxon>Tracheophyta</taxon>
        <taxon>Spermatophyta</taxon>
        <taxon>Magnoliopsida</taxon>
        <taxon>eudicotyledons</taxon>
        <taxon>Gunneridae</taxon>
        <taxon>Pentapetalae</taxon>
        <taxon>rosids</taxon>
        <taxon>malvids</taxon>
        <taxon>Sapindales</taxon>
        <taxon>Anacardiaceae</taxon>
        <taxon>Pistacia</taxon>
    </lineage>
</organism>